<dbReference type="EMBL" id="JAWJWE010000038">
    <property type="protein sequence ID" value="KAK6623436.1"/>
    <property type="molecule type" value="Genomic_DNA"/>
</dbReference>
<evidence type="ECO:0000256" key="1">
    <source>
        <dbReference type="SAM" id="MobiDB-lite"/>
    </source>
</evidence>
<reference evidence="2 3" key="1">
    <citation type="submission" date="2023-10" db="EMBL/GenBank/DDBJ databases">
        <title>Genomes of two closely related lineages of the louse Polyplax serrata with different host specificities.</title>
        <authorList>
            <person name="Martinu J."/>
            <person name="Tarabai H."/>
            <person name="Stefka J."/>
            <person name="Hypsa V."/>
        </authorList>
    </citation>
    <scope>NUCLEOTIDE SEQUENCE [LARGE SCALE GENOMIC DNA]</scope>
    <source>
        <strain evidence="2">HR10_N</strain>
    </source>
</reference>
<organism evidence="2 3">
    <name type="scientific">Polyplax serrata</name>
    <name type="common">Common mouse louse</name>
    <dbReference type="NCBI Taxonomy" id="468196"/>
    <lineage>
        <taxon>Eukaryota</taxon>
        <taxon>Metazoa</taxon>
        <taxon>Ecdysozoa</taxon>
        <taxon>Arthropoda</taxon>
        <taxon>Hexapoda</taxon>
        <taxon>Insecta</taxon>
        <taxon>Pterygota</taxon>
        <taxon>Neoptera</taxon>
        <taxon>Paraneoptera</taxon>
        <taxon>Psocodea</taxon>
        <taxon>Troctomorpha</taxon>
        <taxon>Phthiraptera</taxon>
        <taxon>Anoplura</taxon>
        <taxon>Polyplacidae</taxon>
        <taxon>Polyplax</taxon>
    </lineage>
</organism>
<feature type="compositionally biased region" description="Basic and acidic residues" evidence="1">
    <location>
        <begin position="149"/>
        <end position="161"/>
    </location>
</feature>
<dbReference type="Proteomes" id="UP001372834">
    <property type="component" value="Unassembled WGS sequence"/>
</dbReference>
<feature type="region of interest" description="Disordered" evidence="1">
    <location>
        <begin position="1"/>
        <end position="235"/>
    </location>
</feature>
<evidence type="ECO:0000313" key="3">
    <source>
        <dbReference type="Proteomes" id="UP001372834"/>
    </source>
</evidence>
<proteinExistence type="predicted"/>
<protein>
    <submittedName>
        <fullName evidence="2">Uncharacterized protein</fullName>
    </submittedName>
</protein>
<name>A0AAN8NZG1_POLSC</name>
<feature type="compositionally biased region" description="Basic and acidic residues" evidence="1">
    <location>
        <begin position="96"/>
        <end position="130"/>
    </location>
</feature>
<feature type="compositionally biased region" description="Basic and acidic residues" evidence="1">
    <location>
        <begin position="195"/>
        <end position="204"/>
    </location>
</feature>
<dbReference type="AlphaFoldDB" id="A0AAN8NZG1"/>
<feature type="compositionally biased region" description="Basic and acidic residues" evidence="1">
    <location>
        <begin position="1"/>
        <end position="12"/>
    </location>
</feature>
<feature type="compositionally biased region" description="Basic and acidic residues" evidence="1">
    <location>
        <begin position="40"/>
        <end position="54"/>
    </location>
</feature>
<evidence type="ECO:0000313" key="2">
    <source>
        <dbReference type="EMBL" id="KAK6623436.1"/>
    </source>
</evidence>
<feature type="compositionally biased region" description="Basic residues" evidence="1">
    <location>
        <begin position="184"/>
        <end position="194"/>
    </location>
</feature>
<feature type="compositionally biased region" description="Low complexity" evidence="1">
    <location>
        <begin position="59"/>
        <end position="74"/>
    </location>
</feature>
<accession>A0AAN8NZG1</accession>
<comment type="caution">
    <text evidence="2">The sequence shown here is derived from an EMBL/GenBank/DDBJ whole genome shotgun (WGS) entry which is preliminary data.</text>
</comment>
<feature type="compositionally biased region" description="Basic and acidic residues" evidence="1">
    <location>
        <begin position="217"/>
        <end position="235"/>
    </location>
</feature>
<sequence>MERKTQKQEIASKKGTKKVMREQMKQKKGYTIQTKTKNSLKTERERERERERDNATTPEVQTTQKQIQETKTQVLAKQQKRERERENGSPTNPGKGTEETLHEHNTKRTEKKTQTHKRGTEIGKHEKPESEIAIYKMCQTIKKHRRPERGKDLPVRPRSQETRQSQTRSPRIYGAGRKRDLGKREKKIKKGRGTWRKDEEELKPEQMTGNDDEGGTTDEHKQIRLGEELCRRVQT</sequence>
<gene>
    <name evidence="2" type="ORF">RUM43_009288</name>
</gene>